<keyword evidence="4" id="KW-0804">Transcription</keyword>
<dbReference type="SMART" id="SM00338">
    <property type="entry name" value="BRLZ"/>
    <property type="match status" value="1"/>
</dbReference>
<evidence type="ECO:0000313" key="11">
    <source>
        <dbReference type="Proteomes" id="UP001432027"/>
    </source>
</evidence>
<keyword evidence="5" id="KW-0539">Nucleus</keyword>
<evidence type="ECO:0000256" key="1">
    <source>
        <dbReference type="ARBA" id="ARBA00022843"/>
    </source>
</evidence>
<dbReference type="GO" id="GO:0005634">
    <property type="term" value="C:nucleus"/>
    <property type="evidence" value="ECO:0007669"/>
    <property type="project" value="TreeGrafter"/>
</dbReference>
<dbReference type="GO" id="GO:0000981">
    <property type="term" value="F:DNA-binding transcription factor activity, RNA polymerase II-specific"/>
    <property type="evidence" value="ECO:0007669"/>
    <property type="project" value="TreeGrafter"/>
</dbReference>
<accession>A0AAV5T1V7</accession>
<evidence type="ECO:0000256" key="5">
    <source>
        <dbReference type="ARBA" id="ARBA00023242"/>
    </source>
</evidence>
<feature type="coiled-coil region" evidence="7">
    <location>
        <begin position="115"/>
        <end position="142"/>
    </location>
</feature>
<dbReference type="PROSITE" id="PS50217">
    <property type="entry name" value="BZIP"/>
    <property type="match status" value="1"/>
</dbReference>
<dbReference type="PANTHER" id="PTHR46542:SF1">
    <property type="entry name" value="X-BOX BINDING PROTEIN 1"/>
    <property type="match status" value="1"/>
</dbReference>
<dbReference type="PROSITE" id="PS00036">
    <property type="entry name" value="BZIP_BASIC"/>
    <property type="match status" value="1"/>
</dbReference>
<evidence type="ECO:0000256" key="4">
    <source>
        <dbReference type="ARBA" id="ARBA00023163"/>
    </source>
</evidence>
<comment type="caution">
    <text evidence="10">The sequence shown here is derived from an EMBL/GenBank/DDBJ whole genome shotgun (WGS) entry which is preliminary data.</text>
</comment>
<dbReference type="InterPro" id="IPR046347">
    <property type="entry name" value="bZIP_sf"/>
</dbReference>
<evidence type="ECO:0000259" key="9">
    <source>
        <dbReference type="PROSITE" id="PS50217"/>
    </source>
</evidence>
<keyword evidence="2" id="KW-0805">Transcription regulation</keyword>
<sequence>MAPTRIVLLPAGTIMHPQPNQRKVLIPSSSRPSMAPSTSFAPQPQAKMERATTPRRPDPLELLNPTPISKTRKRERLTTLSADEKMARRKMKNRVAAQTARDRKKERTCGLEDAVKDLLDENKRLREENASLMARLDRLEAQSAATRGSVQQSIPQMTYPHRPVKVSPSTTDVTPLGSAASINDLQQRAQAVTTVSTPATTTRQQGTVSRLNLVPIMMLLLSSLPSTSIESSKISETSTLTRCVRPSMRTSRRTRLSIIHRLISKRPHPIPRRPP</sequence>
<evidence type="ECO:0000256" key="3">
    <source>
        <dbReference type="ARBA" id="ARBA00023125"/>
    </source>
</evidence>
<keyword evidence="11" id="KW-1185">Reference proteome</keyword>
<dbReference type="SUPFAM" id="SSF57959">
    <property type="entry name" value="Leucine zipper domain"/>
    <property type="match status" value="1"/>
</dbReference>
<evidence type="ECO:0000256" key="7">
    <source>
        <dbReference type="SAM" id="Coils"/>
    </source>
</evidence>
<dbReference type="AlphaFoldDB" id="A0AAV5T1V7"/>
<dbReference type="GO" id="GO:0000977">
    <property type="term" value="F:RNA polymerase II transcription regulatory region sequence-specific DNA binding"/>
    <property type="evidence" value="ECO:0007669"/>
    <property type="project" value="TreeGrafter"/>
</dbReference>
<name>A0AAV5T1V7_9BILA</name>
<organism evidence="10 11">
    <name type="scientific">Pristionchus entomophagus</name>
    <dbReference type="NCBI Taxonomy" id="358040"/>
    <lineage>
        <taxon>Eukaryota</taxon>
        <taxon>Metazoa</taxon>
        <taxon>Ecdysozoa</taxon>
        <taxon>Nematoda</taxon>
        <taxon>Chromadorea</taxon>
        <taxon>Rhabditida</taxon>
        <taxon>Rhabditina</taxon>
        <taxon>Diplogasteromorpha</taxon>
        <taxon>Diplogasteroidea</taxon>
        <taxon>Neodiplogasteridae</taxon>
        <taxon>Pristionchus</taxon>
    </lineage>
</organism>
<dbReference type="Pfam" id="PF00170">
    <property type="entry name" value="bZIP_1"/>
    <property type="match status" value="1"/>
</dbReference>
<dbReference type="PANTHER" id="PTHR46542">
    <property type="entry name" value="X-BOX BINDING PROTEIN 1"/>
    <property type="match status" value="1"/>
</dbReference>
<feature type="compositionally biased region" description="Low complexity" evidence="8">
    <location>
        <begin position="27"/>
        <end position="39"/>
    </location>
</feature>
<evidence type="ECO:0000256" key="2">
    <source>
        <dbReference type="ARBA" id="ARBA00023015"/>
    </source>
</evidence>
<dbReference type="Gene3D" id="1.20.5.170">
    <property type="match status" value="1"/>
</dbReference>
<keyword evidence="7" id="KW-0175">Coiled coil</keyword>
<feature type="domain" description="BZIP" evidence="9">
    <location>
        <begin position="83"/>
        <end position="146"/>
    </location>
</feature>
<protein>
    <recommendedName>
        <fullName evidence="6">X-box-binding protein 1</fullName>
    </recommendedName>
</protein>
<evidence type="ECO:0000256" key="6">
    <source>
        <dbReference type="ARBA" id="ARBA00040165"/>
    </source>
</evidence>
<dbReference type="InterPro" id="IPR004827">
    <property type="entry name" value="bZIP"/>
</dbReference>
<feature type="compositionally biased region" description="Basic and acidic residues" evidence="8">
    <location>
        <begin position="47"/>
        <end position="59"/>
    </location>
</feature>
<proteinExistence type="predicted"/>
<gene>
    <name evidence="10" type="ORF">PENTCL1PPCAC_10707</name>
</gene>
<evidence type="ECO:0000256" key="8">
    <source>
        <dbReference type="SAM" id="MobiDB-lite"/>
    </source>
</evidence>
<keyword evidence="3" id="KW-0238">DNA-binding</keyword>
<reference evidence="10" key="1">
    <citation type="submission" date="2023-10" db="EMBL/GenBank/DDBJ databases">
        <title>Genome assembly of Pristionchus species.</title>
        <authorList>
            <person name="Yoshida K."/>
            <person name="Sommer R.J."/>
        </authorList>
    </citation>
    <scope>NUCLEOTIDE SEQUENCE</scope>
    <source>
        <strain evidence="10">RS0144</strain>
    </source>
</reference>
<feature type="region of interest" description="Disordered" evidence="8">
    <location>
        <begin position="18"/>
        <end position="75"/>
    </location>
</feature>
<evidence type="ECO:0000313" key="10">
    <source>
        <dbReference type="EMBL" id="GMS88532.1"/>
    </source>
</evidence>
<keyword evidence="1" id="KW-0832">Ubl conjugation</keyword>
<dbReference type="EMBL" id="BTSX01000003">
    <property type="protein sequence ID" value="GMS88532.1"/>
    <property type="molecule type" value="Genomic_DNA"/>
</dbReference>
<dbReference type="Proteomes" id="UP001432027">
    <property type="component" value="Unassembled WGS sequence"/>
</dbReference>
<dbReference type="CDD" id="cd14691">
    <property type="entry name" value="bZIP_XBP1"/>
    <property type="match status" value="1"/>
</dbReference>
<dbReference type="InterPro" id="IPR052470">
    <property type="entry name" value="ER_Stress-Reg_TF"/>
</dbReference>